<dbReference type="EMBL" id="LAZR01024975">
    <property type="protein sequence ID" value="KKL73389.1"/>
    <property type="molecule type" value="Genomic_DNA"/>
</dbReference>
<evidence type="ECO:0000313" key="1">
    <source>
        <dbReference type="EMBL" id="KKL73389.1"/>
    </source>
</evidence>
<dbReference type="AlphaFoldDB" id="A0A0F9EHE0"/>
<proteinExistence type="predicted"/>
<organism evidence="1">
    <name type="scientific">marine sediment metagenome</name>
    <dbReference type="NCBI Taxonomy" id="412755"/>
    <lineage>
        <taxon>unclassified sequences</taxon>
        <taxon>metagenomes</taxon>
        <taxon>ecological metagenomes</taxon>
    </lineage>
</organism>
<accession>A0A0F9EHE0</accession>
<sequence>SREITVNNEINPVIIEFFSSPFREKEGIDALIKILKDYTNCSYAIIHAGNPYLEMIFVDYADNSSFSLVTFSNKSLIIYPQLYASGSALLKLFDYITERYSDGILYDYDDYKKNILYDLK</sequence>
<protein>
    <submittedName>
        <fullName evidence="1">Uncharacterized protein</fullName>
    </submittedName>
</protein>
<gene>
    <name evidence="1" type="ORF">LCGC14_2075430</name>
</gene>
<comment type="caution">
    <text evidence="1">The sequence shown here is derived from an EMBL/GenBank/DDBJ whole genome shotgun (WGS) entry which is preliminary data.</text>
</comment>
<feature type="non-terminal residue" evidence="1">
    <location>
        <position position="1"/>
    </location>
</feature>
<reference evidence="1" key="1">
    <citation type="journal article" date="2015" name="Nature">
        <title>Complex archaea that bridge the gap between prokaryotes and eukaryotes.</title>
        <authorList>
            <person name="Spang A."/>
            <person name="Saw J.H."/>
            <person name="Jorgensen S.L."/>
            <person name="Zaremba-Niedzwiedzka K."/>
            <person name="Martijn J."/>
            <person name="Lind A.E."/>
            <person name="van Eijk R."/>
            <person name="Schleper C."/>
            <person name="Guy L."/>
            <person name="Ettema T.J."/>
        </authorList>
    </citation>
    <scope>NUCLEOTIDE SEQUENCE</scope>
</reference>
<name>A0A0F9EHE0_9ZZZZ</name>